<keyword evidence="2" id="KW-1133">Transmembrane helix</keyword>
<protein>
    <submittedName>
        <fullName evidence="3">DUF4381 domain-containing protein</fullName>
    </submittedName>
</protein>
<evidence type="ECO:0000313" key="4">
    <source>
        <dbReference type="Proteomes" id="UP001597264"/>
    </source>
</evidence>
<sequence length="201" mass="22400">MRQLATQATPQQNPPSPPLTPEMEELLTQLKDIQEPAAVGWWPPAPGWWLAAVIVFSLLIIAGLALLHLRRKRQQRRYRTEGIHLLRAVDVKDPRAVEEINILLKRVAVVSFGRRRCAALTGQQWIDFLQRTSGEDLPAPARTALLEGLYRSNATGEGVPTLRDYAIRWVNRHDTDAFSAIETVLSTSPAAPSKSPEATDV</sequence>
<evidence type="ECO:0000313" key="3">
    <source>
        <dbReference type="EMBL" id="MFD1217797.1"/>
    </source>
</evidence>
<comment type="caution">
    <text evidence="3">The sequence shown here is derived from an EMBL/GenBank/DDBJ whole genome shotgun (WGS) entry which is preliminary data.</text>
</comment>
<dbReference type="EMBL" id="JBHTLR010000019">
    <property type="protein sequence ID" value="MFD1217797.1"/>
    <property type="molecule type" value="Genomic_DNA"/>
</dbReference>
<dbReference type="InterPro" id="IPR025489">
    <property type="entry name" value="DUF4381"/>
</dbReference>
<organism evidence="3 4">
    <name type="scientific">Microbulbifer celer</name>
    <dbReference type="NCBI Taxonomy" id="435905"/>
    <lineage>
        <taxon>Bacteria</taxon>
        <taxon>Pseudomonadati</taxon>
        <taxon>Pseudomonadota</taxon>
        <taxon>Gammaproteobacteria</taxon>
        <taxon>Cellvibrionales</taxon>
        <taxon>Microbulbiferaceae</taxon>
        <taxon>Microbulbifer</taxon>
    </lineage>
</organism>
<feature type="compositionally biased region" description="Low complexity" evidence="1">
    <location>
        <begin position="1"/>
        <end position="11"/>
    </location>
</feature>
<evidence type="ECO:0000256" key="2">
    <source>
        <dbReference type="SAM" id="Phobius"/>
    </source>
</evidence>
<dbReference type="Proteomes" id="UP001597264">
    <property type="component" value="Unassembled WGS sequence"/>
</dbReference>
<evidence type="ECO:0000256" key="1">
    <source>
        <dbReference type="SAM" id="MobiDB-lite"/>
    </source>
</evidence>
<keyword evidence="2" id="KW-0472">Membrane</keyword>
<name>A0ABW3UA91_9GAMM</name>
<gene>
    <name evidence="3" type="ORF">ACFQ2X_14390</name>
</gene>
<reference evidence="4" key="1">
    <citation type="journal article" date="2019" name="Int. J. Syst. Evol. Microbiol.">
        <title>The Global Catalogue of Microorganisms (GCM) 10K type strain sequencing project: providing services to taxonomists for standard genome sequencing and annotation.</title>
        <authorList>
            <consortium name="The Broad Institute Genomics Platform"/>
            <consortium name="The Broad Institute Genome Sequencing Center for Infectious Disease"/>
            <person name="Wu L."/>
            <person name="Ma J."/>
        </authorList>
    </citation>
    <scope>NUCLEOTIDE SEQUENCE [LARGE SCALE GENOMIC DNA]</scope>
    <source>
        <strain evidence="4">CCUG 54356</strain>
    </source>
</reference>
<keyword evidence="4" id="KW-1185">Reference proteome</keyword>
<keyword evidence="2" id="KW-0812">Transmembrane</keyword>
<proteinExistence type="predicted"/>
<accession>A0ABW3UA91</accession>
<feature type="transmembrane region" description="Helical" evidence="2">
    <location>
        <begin position="48"/>
        <end position="69"/>
    </location>
</feature>
<dbReference type="Pfam" id="PF14316">
    <property type="entry name" value="DUF4381"/>
    <property type="match status" value="1"/>
</dbReference>
<dbReference type="RefSeq" id="WP_230438914.1">
    <property type="nucleotide sequence ID" value="NZ_CP087715.1"/>
</dbReference>
<feature type="region of interest" description="Disordered" evidence="1">
    <location>
        <begin position="1"/>
        <end position="21"/>
    </location>
</feature>